<comment type="caution">
    <text evidence="2">The sequence shown here is derived from an EMBL/GenBank/DDBJ whole genome shotgun (WGS) entry which is preliminary data.</text>
</comment>
<evidence type="ECO:0000313" key="3">
    <source>
        <dbReference type="Proteomes" id="UP000253782"/>
    </source>
</evidence>
<dbReference type="RefSeq" id="WP_114844645.1">
    <property type="nucleotide sequence ID" value="NZ_JBHSPE010000001.1"/>
</dbReference>
<reference evidence="2 3" key="1">
    <citation type="submission" date="2018-07" db="EMBL/GenBank/DDBJ databases">
        <title>Dyella tabacisoli L4-6T, whole genome shotgun sequence.</title>
        <authorList>
            <person name="Zhou X.-K."/>
            <person name="Li W.-J."/>
            <person name="Duan Y.-Q."/>
        </authorList>
    </citation>
    <scope>NUCLEOTIDE SEQUENCE [LARGE SCALE GENOMIC DNA]</scope>
    <source>
        <strain evidence="2 3">L4-6</strain>
    </source>
</reference>
<dbReference type="Proteomes" id="UP000253782">
    <property type="component" value="Unassembled WGS sequence"/>
</dbReference>
<protein>
    <submittedName>
        <fullName evidence="2">DUF333 domain-containing protein</fullName>
    </submittedName>
</protein>
<gene>
    <name evidence="2" type="ORF">DVJ77_06555</name>
</gene>
<organism evidence="2 3">
    <name type="scientific">Dyella tabacisoli</name>
    <dbReference type="NCBI Taxonomy" id="2282381"/>
    <lineage>
        <taxon>Bacteria</taxon>
        <taxon>Pseudomonadati</taxon>
        <taxon>Pseudomonadota</taxon>
        <taxon>Gammaproteobacteria</taxon>
        <taxon>Lysobacterales</taxon>
        <taxon>Rhodanobacteraceae</taxon>
        <taxon>Dyella</taxon>
    </lineage>
</organism>
<dbReference type="PROSITE" id="PS51257">
    <property type="entry name" value="PROKAR_LIPOPROTEIN"/>
    <property type="match status" value="1"/>
</dbReference>
<dbReference type="InterPro" id="IPR005590">
    <property type="entry name" value="DUF333"/>
</dbReference>
<keyword evidence="1" id="KW-0732">Signal</keyword>
<dbReference type="OrthoDB" id="148878at2"/>
<dbReference type="Pfam" id="PF03891">
    <property type="entry name" value="DUF333"/>
    <property type="match status" value="1"/>
</dbReference>
<feature type="signal peptide" evidence="1">
    <location>
        <begin position="1"/>
        <end position="23"/>
    </location>
</feature>
<evidence type="ECO:0000313" key="2">
    <source>
        <dbReference type="EMBL" id="RDD82581.1"/>
    </source>
</evidence>
<keyword evidence="3" id="KW-1185">Reference proteome</keyword>
<proteinExistence type="predicted"/>
<sequence length="94" mass="9760">MKRFLGTSLLITLLAGCSTPPPAAPSQPATAASSHAPIGMANPASVSCIKKGGKLDIRKDAAGNEDGVCVFPDGKECQEWPLFRDNQCIAPPKP</sequence>
<accession>A0A369UPW9</accession>
<dbReference type="AlphaFoldDB" id="A0A369UPW9"/>
<dbReference type="PANTHER" id="PTHR38008:SF2">
    <property type="entry name" value="HEMOLYSIN"/>
    <property type="match status" value="1"/>
</dbReference>
<name>A0A369UPW9_9GAMM</name>
<evidence type="ECO:0000256" key="1">
    <source>
        <dbReference type="SAM" id="SignalP"/>
    </source>
</evidence>
<feature type="chain" id="PRO_5016679009" evidence="1">
    <location>
        <begin position="24"/>
        <end position="94"/>
    </location>
</feature>
<dbReference type="EMBL" id="QQAH01000005">
    <property type="protein sequence ID" value="RDD82581.1"/>
    <property type="molecule type" value="Genomic_DNA"/>
</dbReference>
<dbReference type="PANTHER" id="PTHR38008">
    <property type="entry name" value="HEMOLYSIN-RELATED"/>
    <property type="match status" value="1"/>
</dbReference>